<dbReference type="Proteomes" id="UP001500185">
    <property type="component" value="Unassembled WGS sequence"/>
</dbReference>
<dbReference type="EMBL" id="BAAAGG010000004">
    <property type="protein sequence ID" value="GAA0752764.1"/>
    <property type="molecule type" value="Genomic_DNA"/>
</dbReference>
<dbReference type="RefSeq" id="WP_224455536.1">
    <property type="nucleotide sequence ID" value="NZ_BAAAGG010000004.1"/>
</dbReference>
<gene>
    <name evidence="2" type="ORF">GCM10009433_04150</name>
</gene>
<evidence type="ECO:0000313" key="3">
    <source>
        <dbReference type="Proteomes" id="UP001500185"/>
    </source>
</evidence>
<accession>A0ABN1K267</accession>
<proteinExistence type="predicted"/>
<sequence length="305" mass="35797">MSDYLKRLAVLKSYLKSNAFTTSQLVDMLGEENFIVSQRQIQRDLKSLYFIIEEGGELNTYFEEGKKYFYIKALSSPDHKLSFKTADNILTTRFSNQYLDKSKTKTIALIERSIYQQSALEASLVRDDETGDNLDLDSFQFTVFPLDIIYHRASYYLACYNPEKNIIEIFGIRQLGQIKLGKSFTGYKKYKSLLDIELSKRFGVTKNIDEKVYDIEIEFTSVTGRFIEDHFWHHSQKIIKLDGNYLLTFHCGINRELLGWIFQWMYNVKVLNPPKLKLLDERTLRECESTAKAEIPFVYRNIFTN</sequence>
<dbReference type="InterPro" id="IPR057727">
    <property type="entry name" value="WCX_dom"/>
</dbReference>
<dbReference type="Pfam" id="PF25583">
    <property type="entry name" value="WCX"/>
    <property type="match status" value="1"/>
</dbReference>
<evidence type="ECO:0000313" key="2">
    <source>
        <dbReference type="EMBL" id="GAA0752764.1"/>
    </source>
</evidence>
<name>A0ABN1K267_9FLAO</name>
<feature type="domain" description="WCX" evidence="1">
    <location>
        <begin position="212"/>
        <end position="277"/>
    </location>
</feature>
<protein>
    <recommendedName>
        <fullName evidence="1">WCX domain-containing protein</fullName>
    </recommendedName>
</protein>
<evidence type="ECO:0000259" key="1">
    <source>
        <dbReference type="Pfam" id="PF25583"/>
    </source>
</evidence>
<comment type="caution">
    <text evidence="2">The sequence shown here is derived from an EMBL/GenBank/DDBJ whole genome shotgun (WGS) entry which is preliminary data.</text>
</comment>
<reference evidence="2 3" key="1">
    <citation type="journal article" date="2019" name="Int. J. Syst. Evol. Microbiol.">
        <title>The Global Catalogue of Microorganisms (GCM) 10K type strain sequencing project: providing services to taxonomists for standard genome sequencing and annotation.</title>
        <authorList>
            <consortium name="The Broad Institute Genomics Platform"/>
            <consortium name="The Broad Institute Genome Sequencing Center for Infectious Disease"/>
            <person name="Wu L."/>
            <person name="Ma J."/>
        </authorList>
    </citation>
    <scope>NUCLEOTIDE SEQUENCE [LARGE SCALE GENOMIC DNA]</scope>
    <source>
        <strain evidence="2 3">JCM 16231</strain>
    </source>
</reference>
<organism evidence="2 3">
    <name type="scientific">Psychroflexus lacisalsi</name>
    <dbReference type="NCBI Taxonomy" id="503928"/>
    <lineage>
        <taxon>Bacteria</taxon>
        <taxon>Pseudomonadati</taxon>
        <taxon>Bacteroidota</taxon>
        <taxon>Flavobacteriia</taxon>
        <taxon>Flavobacteriales</taxon>
        <taxon>Flavobacteriaceae</taxon>
        <taxon>Psychroflexus</taxon>
    </lineage>
</organism>
<keyword evidence="3" id="KW-1185">Reference proteome</keyword>